<organism evidence="1 2">
    <name type="scientific">Caerostris extrusa</name>
    <name type="common">Bark spider</name>
    <name type="synonym">Caerostris bankana</name>
    <dbReference type="NCBI Taxonomy" id="172846"/>
    <lineage>
        <taxon>Eukaryota</taxon>
        <taxon>Metazoa</taxon>
        <taxon>Ecdysozoa</taxon>
        <taxon>Arthropoda</taxon>
        <taxon>Chelicerata</taxon>
        <taxon>Arachnida</taxon>
        <taxon>Araneae</taxon>
        <taxon>Araneomorphae</taxon>
        <taxon>Entelegynae</taxon>
        <taxon>Araneoidea</taxon>
        <taxon>Araneidae</taxon>
        <taxon>Caerostris</taxon>
    </lineage>
</organism>
<evidence type="ECO:0000313" key="1">
    <source>
        <dbReference type="EMBL" id="GIX97405.1"/>
    </source>
</evidence>
<dbReference type="AlphaFoldDB" id="A0AAV4PK74"/>
<accession>A0AAV4PK74</accession>
<sequence>MVSQYISLKEPSTQRIWPKASEYFPFVRIRGDMGPTPIVSSRLPLAKSNQLYRVSSGKSETICSSTHRSPWPFIGDPLGGEGEDTL</sequence>
<keyword evidence="2" id="KW-1185">Reference proteome</keyword>
<proteinExistence type="predicted"/>
<name>A0AAV4PK74_CAEEX</name>
<comment type="caution">
    <text evidence="1">The sequence shown here is derived from an EMBL/GenBank/DDBJ whole genome shotgun (WGS) entry which is preliminary data.</text>
</comment>
<reference evidence="1 2" key="1">
    <citation type="submission" date="2021-06" db="EMBL/GenBank/DDBJ databases">
        <title>Caerostris extrusa draft genome.</title>
        <authorList>
            <person name="Kono N."/>
            <person name="Arakawa K."/>
        </authorList>
    </citation>
    <scope>NUCLEOTIDE SEQUENCE [LARGE SCALE GENOMIC DNA]</scope>
</reference>
<gene>
    <name evidence="1" type="ORF">CEXT_389191</name>
</gene>
<protein>
    <submittedName>
        <fullName evidence="1">Uncharacterized protein</fullName>
    </submittedName>
</protein>
<dbReference type="Proteomes" id="UP001054945">
    <property type="component" value="Unassembled WGS sequence"/>
</dbReference>
<dbReference type="EMBL" id="BPLR01004776">
    <property type="protein sequence ID" value="GIX97405.1"/>
    <property type="molecule type" value="Genomic_DNA"/>
</dbReference>
<evidence type="ECO:0000313" key="2">
    <source>
        <dbReference type="Proteomes" id="UP001054945"/>
    </source>
</evidence>